<proteinExistence type="predicted"/>
<dbReference type="PANTHER" id="PTHR12526:SF630">
    <property type="entry name" value="GLYCOSYLTRANSFERASE"/>
    <property type="match status" value="1"/>
</dbReference>
<keyword evidence="2" id="KW-1185">Reference proteome</keyword>
<dbReference type="RefSeq" id="WP_188558557.1">
    <property type="nucleotide sequence ID" value="NZ_BMGS01000007.1"/>
</dbReference>
<name>A0ABQ1WYC5_9BACT</name>
<reference evidence="2" key="1">
    <citation type="journal article" date="2019" name="Int. J. Syst. Evol. Microbiol.">
        <title>The Global Catalogue of Microorganisms (GCM) 10K type strain sequencing project: providing services to taxonomists for standard genome sequencing and annotation.</title>
        <authorList>
            <consortium name="The Broad Institute Genomics Platform"/>
            <consortium name="The Broad Institute Genome Sequencing Center for Infectious Disease"/>
            <person name="Wu L."/>
            <person name="Ma J."/>
        </authorList>
    </citation>
    <scope>NUCLEOTIDE SEQUENCE [LARGE SCALE GENOMIC DNA]</scope>
    <source>
        <strain evidence="2">CGMCC 1.12990</strain>
    </source>
</reference>
<evidence type="ECO:0008006" key="3">
    <source>
        <dbReference type="Google" id="ProtNLM"/>
    </source>
</evidence>
<dbReference type="PANTHER" id="PTHR12526">
    <property type="entry name" value="GLYCOSYLTRANSFERASE"/>
    <property type="match status" value="1"/>
</dbReference>
<dbReference type="EMBL" id="BMGS01000007">
    <property type="protein sequence ID" value="GGG50901.1"/>
    <property type="molecule type" value="Genomic_DNA"/>
</dbReference>
<accession>A0ABQ1WYC5</accession>
<dbReference type="Pfam" id="PF13692">
    <property type="entry name" value="Glyco_trans_1_4"/>
    <property type="match status" value="1"/>
</dbReference>
<dbReference type="Proteomes" id="UP000601361">
    <property type="component" value="Unassembled WGS sequence"/>
</dbReference>
<protein>
    <recommendedName>
        <fullName evidence="3">Glycosyl transferase family 1</fullName>
    </recommendedName>
</protein>
<evidence type="ECO:0000313" key="1">
    <source>
        <dbReference type="EMBL" id="GGG50901.1"/>
    </source>
</evidence>
<dbReference type="SUPFAM" id="SSF53756">
    <property type="entry name" value="UDP-Glycosyltransferase/glycogen phosphorylase"/>
    <property type="match status" value="1"/>
</dbReference>
<sequence length="408" mass="45479">MENTLLGRDIVVVGQQPWDTEIGSNCRNIALEFARHNRVLYVNAPLDRNTVLRHRRAGWVQQRLRVVRGQEQPLHMAGDNLWVLTPDAVMESINWLPASPLYDLLNRRNNRRFAAAIARGIQALGFREFVLFNDNDIFRSFYLKELLRPAVSVYYSRDYMLAVDYWRKHGRRLEPQLIAKADVCVANSSYLAAYCRRYNPRSYYVGQGCDVAPAATTDAPADLAGIPGPLIGYVGALVSLRLDGELLVSLARQRPDWSLVLVGPEDEAFKASALHGLPNVYFLGPKAPAELPAYIREFAVCLNPQLVNDMTIGNYPRKIDEYLALGRPVVATRTQAMDIFAEHTYLADSGADYGALIEQALREDSAAQQQRRAAFAATHTWENSVWQIYAAIAAAVAPAAAPLSVAHA</sequence>
<organism evidence="1 2">
    <name type="scientific">Hymenobacter glacieicola</name>
    <dbReference type="NCBI Taxonomy" id="1562124"/>
    <lineage>
        <taxon>Bacteria</taxon>
        <taxon>Pseudomonadati</taxon>
        <taxon>Bacteroidota</taxon>
        <taxon>Cytophagia</taxon>
        <taxon>Cytophagales</taxon>
        <taxon>Hymenobacteraceae</taxon>
        <taxon>Hymenobacter</taxon>
    </lineage>
</organism>
<dbReference type="Gene3D" id="3.40.50.2000">
    <property type="entry name" value="Glycogen Phosphorylase B"/>
    <property type="match status" value="1"/>
</dbReference>
<gene>
    <name evidence="1" type="ORF">GCM10011378_28830</name>
</gene>
<evidence type="ECO:0000313" key="2">
    <source>
        <dbReference type="Proteomes" id="UP000601361"/>
    </source>
</evidence>
<comment type="caution">
    <text evidence="1">The sequence shown here is derived from an EMBL/GenBank/DDBJ whole genome shotgun (WGS) entry which is preliminary data.</text>
</comment>